<evidence type="ECO:0008006" key="3">
    <source>
        <dbReference type="Google" id="ProtNLM"/>
    </source>
</evidence>
<dbReference type="eggNOG" id="COG2856">
    <property type="taxonomic scope" value="Bacteria"/>
</dbReference>
<name>D8P9F3_9BACT</name>
<dbReference type="HOGENOM" id="CLU_1025594_0_0_0"/>
<organism evidence="1 2">
    <name type="scientific">Nitrospira defluvii</name>
    <dbReference type="NCBI Taxonomy" id="330214"/>
    <lineage>
        <taxon>Bacteria</taxon>
        <taxon>Pseudomonadati</taxon>
        <taxon>Nitrospirota</taxon>
        <taxon>Nitrospiria</taxon>
        <taxon>Nitrospirales</taxon>
        <taxon>Nitrospiraceae</taxon>
        <taxon>Nitrospira</taxon>
    </lineage>
</organism>
<evidence type="ECO:0000313" key="2">
    <source>
        <dbReference type="Proteomes" id="UP000001660"/>
    </source>
</evidence>
<accession>D8P9F3</accession>
<keyword evidence="2" id="KW-1185">Reference proteome</keyword>
<dbReference type="KEGG" id="nde:NIDE0076"/>
<dbReference type="AlphaFoldDB" id="D8P9F3"/>
<dbReference type="Proteomes" id="UP000001660">
    <property type="component" value="Chromosome"/>
</dbReference>
<reference evidence="1 2" key="1">
    <citation type="journal article" date="2010" name="Proc. Natl. Acad. Sci. U.S.A.">
        <title>A Nitrospira metagenome illuminates the physiology and evolution of globally important nitrite-oxidizing bacteria.</title>
        <authorList>
            <person name="Lucker S."/>
            <person name="Wagner M."/>
            <person name="Maixner F."/>
            <person name="Pelletier E."/>
            <person name="Koch H."/>
            <person name="Vacherie B."/>
            <person name="Rattei T."/>
            <person name="Sinninghe Damste J."/>
            <person name="Spieck E."/>
            <person name="Le Paslier D."/>
            <person name="Daims H."/>
        </authorList>
    </citation>
    <scope>NUCLEOTIDE SEQUENCE [LARGE SCALE GENOMIC DNA]</scope>
</reference>
<dbReference type="STRING" id="330214.NIDE0076"/>
<proteinExistence type="predicted"/>
<protein>
    <recommendedName>
        <fullName evidence="3">IrrE N-terminal-like domain-containing protein</fullName>
    </recommendedName>
</protein>
<dbReference type="EMBL" id="FP929003">
    <property type="protein sequence ID" value="CBK39862.1"/>
    <property type="molecule type" value="Genomic_DNA"/>
</dbReference>
<sequence length="271" mass="29620">MPVLTLDYRHCDRKRPKYVKHIEIEGIAALARQQLVGSGLDAIPFDALREITHLKINGIDFSLEVSTDCEVHDDDGNHVFGICEYDPGVPDTAMVCVSPVGEKLSQLLALSTLAHELGHAVFDAPGWIVDGSKGPGLFDALEPAVQRAYRTTTPDSEHLAKSPISPAQAALATEVHFAELRANEFMGSLLVPRQHLSAAVEELAPQFSIALHRGPSLDPEIPGTSLYFSHVGANELEFFEKALAGRFGVNPRFVQVRLQRYGLIRPEAAVR</sequence>
<gene>
    <name evidence="1" type="ORF">NIDE0076</name>
</gene>
<evidence type="ECO:0000313" key="1">
    <source>
        <dbReference type="EMBL" id="CBK39862.1"/>
    </source>
</evidence>
<dbReference type="OrthoDB" id="8566430at2"/>